<organism evidence="1 2">
    <name type="scientific">Prosthecobacter fusiformis</name>
    <dbReference type="NCBI Taxonomy" id="48464"/>
    <lineage>
        <taxon>Bacteria</taxon>
        <taxon>Pseudomonadati</taxon>
        <taxon>Verrucomicrobiota</taxon>
        <taxon>Verrucomicrobiia</taxon>
        <taxon>Verrucomicrobiales</taxon>
        <taxon>Verrucomicrobiaceae</taxon>
        <taxon>Prosthecobacter</taxon>
    </lineage>
</organism>
<keyword evidence="2" id="KW-1185">Reference proteome</keyword>
<proteinExistence type="predicted"/>
<dbReference type="CDD" id="cd15482">
    <property type="entry name" value="Sialidase_non-viral"/>
    <property type="match status" value="1"/>
</dbReference>
<sequence length="394" mass="44467">MMRFLVFATLLVGSAGAEDYRIELSTIQTSVGDLYWAQSRAALIPGEPARVIVTTQEIEKAGSHGYRNVFVTETTDGAKTWSSPKEIVSLRRARMPEGHDFVIGDVCPQTHVKTGVVLAHGKTFGFEGGVKENRGFERVSYSTYSPKKDTWSGLKLLELPEKDHEGFTILEPNSGCHQRYDLPNGEILLPIRYRKNPKSRQYTTMVARCTFDGETLTYHEHGSELTFKGRRGLYEPSVIGYGGRYYLTMRADESAFVSVSDDGLNYTPPVEWKFDDGKVLGSYNTQQHWVAHSDALYLVYTRKGANNDHVNRHRAPIFMGRVDLERLCVIRSTERILLPENGVDLGGGFGVLDFNAGETWVISTEMGFPEDRRNEPNRILLSKILWSKPNKLFK</sequence>
<dbReference type="Gene3D" id="2.120.10.10">
    <property type="match status" value="1"/>
</dbReference>
<accession>A0A4R7RYY2</accession>
<dbReference type="AlphaFoldDB" id="A0A4R7RYY2"/>
<evidence type="ECO:0008006" key="3">
    <source>
        <dbReference type="Google" id="ProtNLM"/>
    </source>
</evidence>
<evidence type="ECO:0000313" key="2">
    <source>
        <dbReference type="Proteomes" id="UP000295662"/>
    </source>
</evidence>
<dbReference type="Proteomes" id="UP000295662">
    <property type="component" value="Unassembled WGS sequence"/>
</dbReference>
<protein>
    <recommendedName>
        <fullName evidence="3">BNR repeat protein</fullName>
    </recommendedName>
</protein>
<name>A0A4R7RYY2_9BACT</name>
<dbReference type="RefSeq" id="WP_133795694.1">
    <property type="nucleotide sequence ID" value="NZ_SOCA01000004.1"/>
</dbReference>
<gene>
    <name evidence="1" type="ORF">EI77_02636</name>
</gene>
<comment type="caution">
    <text evidence="1">The sequence shown here is derived from an EMBL/GenBank/DDBJ whole genome shotgun (WGS) entry which is preliminary data.</text>
</comment>
<evidence type="ECO:0000313" key="1">
    <source>
        <dbReference type="EMBL" id="TDU70589.1"/>
    </source>
</evidence>
<dbReference type="InterPro" id="IPR036278">
    <property type="entry name" value="Sialidase_sf"/>
</dbReference>
<reference evidence="1 2" key="1">
    <citation type="submission" date="2019-03" db="EMBL/GenBank/DDBJ databases">
        <title>Genomic Encyclopedia of Archaeal and Bacterial Type Strains, Phase II (KMG-II): from individual species to whole genera.</title>
        <authorList>
            <person name="Goeker M."/>
        </authorList>
    </citation>
    <scope>NUCLEOTIDE SEQUENCE [LARGE SCALE GENOMIC DNA]</scope>
    <source>
        <strain evidence="1 2">ATCC 25309</strain>
    </source>
</reference>
<dbReference type="SUPFAM" id="SSF50939">
    <property type="entry name" value="Sialidases"/>
    <property type="match status" value="1"/>
</dbReference>
<dbReference type="OrthoDB" id="833750at2"/>
<dbReference type="EMBL" id="SOCA01000004">
    <property type="protein sequence ID" value="TDU70589.1"/>
    <property type="molecule type" value="Genomic_DNA"/>
</dbReference>